<name>A0A7H9BPI0_9NEIS</name>
<dbReference type="Proteomes" id="UP000509597">
    <property type="component" value="Chromosome"/>
</dbReference>
<dbReference type="PRINTS" id="PR01490">
    <property type="entry name" value="RTXTOXIND"/>
</dbReference>
<feature type="domain" description="AprE-like long alpha-helical hairpin" evidence="10">
    <location>
        <begin position="143"/>
        <end position="317"/>
    </location>
</feature>
<keyword evidence="13" id="KW-1185">Reference proteome</keyword>
<evidence type="ECO:0000313" key="12">
    <source>
        <dbReference type="EMBL" id="QLG89254.1"/>
    </source>
</evidence>
<keyword evidence="8" id="KW-0472">Membrane</keyword>
<sequence>MQGQHRLPPSAKPNVFKRTWEKIKANSDMMFDRYIFFAEERDLIDDRDYISDANHTIAEQSPHGARVLIRASALAVLVLLIWAAFAPLDEVTKGEGRVIPSRQLQVIQSLDGGSVQEILVREGQQVKKGDLLLKIDSTRFVSTLKESRAQYLSLKAKAARLDALANGKTFTMPDEVLKEAPNIAAQEQMLYESKRAELEASLGVARQQLNQRTQELNEIRARREQASQGYELTKKELDATRPLLKSGAVSDVEVLRLERDVSRYLGERDGASAQIPRVQASMAEANRKIQEVELMFRNQARTELAEATGKLGSLSEGSVGLADRVKQSEIRSPMNGTVKQLFANTVGGVIQPGKDIIEIVPSGESLVLEVKVQPRDIAFLRAQQAATVKFTAYDFSIYGGLDAEVVQIGADTVKDEKGNSFYLIRVRTKEGFLHKDGKRLPIIPGMVAEVDILTGKKTVLSYLLKPVLRAKSSALTER</sequence>
<dbReference type="InterPro" id="IPR010129">
    <property type="entry name" value="T1SS_HlyD"/>
</dbReference>
<evidence type="ECO:0000256" key="7">
    <source>
        <dbReference type="ARBA" id="ARBA00022989"/>
    </source>
</evidence>
<dbReference type="Pfam" id="PF25994">
    <property type="entry name" value="HH_AprE"/>
    <property type="match status" value="1"/>
</dbReference>
<evidence type="ECO:0000313" key="13">
    <source>
        <dbReference type="Proteomes" id="UP000509597"/>
    </source>
</evidence>
<keyword evidence="7" id="KW-1133">Transmembrane helix</keyword>
<dbReference type="AlphaFoldDB" id="A0A7H9BPI0"/>
<evidence type="ECO:0000256" key="9">
    <source>
        <dbReference type="RuleBase" id="RU365093"/>
    </source>
</evidence>
<dbReference type="PROSITE" id="PS00543">
    <property type="entry name" value="HLYD_FAMILY"/>
    <property type="match status" value="1"/>
</dbReference>
<comment type="similarity">
    <text evidence="2 9">Belongs to the membrane fusion protein (MFP) (TC 8.A.1) family.</text>
</comment>
<protein>
    <recommendedName>
        <fullName evidence="9">Membrane fusion protein (MFP) family protein</fullName>
    </recommendedName>
</protein>
<dbReference type="NCBIfam" id="TIGR01843">
    <property type="entry name" value="type_I_hlyD"/>
    <property type="match status" value="1"/>
</dbReference>
<dbReference type="SUPFAM" id="SSF111369">
    <property type="entry name" value="HlyD-like secretion proteins"/>
    <property type="match status" value="1"/>
</dbReference>
<evidence type="ECO:0000256" key="5">
    <source>
        <dbReference type="ARBA" id="ARBA00022519"/>
    </source>
</evidence>
<dbReference type="Gene3D" id="2.40.30.170">
    <property type="match status" value="1"/>
</dbReference>
<dbReference type="InterPro" id="IPR058982">
    <property type="entry name" value="Beta-barrel_AprE"/>
</dbReference>
<dbReference type="Gene3D" id="2.40.50.100">
    <property type="match status" value="1"/>
</dbReference>
<gene>
    <name evidence="12" type="ORF">HQ393_13940</name>
</gene>
<dbReference type="EMBL" id="CP058627">
    <property type="protein sequence ID" value="QLG89254.1"/>
    <property type="molecule type" value="Genomic_DNA"/>
</dbReference>
<dbReference type="Gene3D" id="1.10.287.470">
    <property type="entry name" value="Helix hairpin bin"/>
    <property type="match status" value="1"/>
</dbReference>
<dbReference type="GO" id="GO:0005886">
    <property type="term" value="C:plasma membrane"/>
    <property type="evidence" value="ECO:0007669"/>
    <property type="project" value="UniProtKB-SubCell"/>
</dbReference>
<dbReference type="Pfam" id="PF26002">
    <property type="entry name" value="Beta-barrel_AprE"/>
    <property type="match status" value="1"/>
</dbReference>
<evidence type="ECO:0000256" key="3">
    <source>
        <dbReference type="ARBA" id="ARBA00022448"/>
    </source>
</evidence>
<dbReference type="InterPro" id="IPR050739">
    <property type="entry name" value="MFP"/>
</dbReference>
<evidence type="ECO:0000259" key="10">
    <source>
        <dbReference type="Pfam" id="PF25994"/>
    </source>
</evidence>
<evidence type="ECO:0000256" key="1">
    <source>
        <dbReference type="ARBA" id="ARBA00004377"/>
    </source>
</evidence>
<evidence type="ECO:0000256" key="6">
    <source>
        <dbReference type="ARBA" id="ARBA00022692"/>
    </source>
</evidence>
<proteinExistence type="inferred from homology"/>
<dbReference type="PANTHER" id="PTHR30386">
    <property type="entry name" value="MEMBRANE FUSION SUBUNIT OF EMRAB-TOLC MULTIDRUG EFFLUX PUMP"/>
    <property type="match status" value="1"/>
</dbReference>
<dbReference type="InterPro" id="IPR006144">
    <property type="entry name" value="Secretion_HlyD_CS"/>
</dbReference>
<feature type="domain" description="AprE-like beta-barrel" evidence="11">
    <location>
        <begin position="366"/>
        <end position="455"/>
    </location>
</feature>
<dbReference type="GO" id="GO:0009306">
    <property type="term" value="P:protein secretion"/>
    <property type="evidence" value="ECO:0007669"/>
    <property type="project" value="InterPro"/>
</dbReference>
<reference evidence="12 13" key="1">
    <citation type="submission" date="2020-07" db="EMBL/GenBank/DDBJ databases">
        <title>Complete genome sequence of Chitinibacter sp. 2T18.</title>
        <authorList>
            <person name="Bae J.-W."/>
            <person name="Choi J.-W."/>
        </authorList>
    </citation>
    <scope>NUCLEOTIDE SEQUENCE [LARGE SCALE GENOMIC DNA]</scope>
    <source>
        <strain evidence="12 13">2T18</strain>
    </source>
</reference>
<dbReference type="PANTHER" id="PTHR30386:SF26">
    <property type="entry name" value="TRANSPORT PROTEIN COMB"/>
    <property type="match status" value="1"/>
</dbReference>
<evidence type="ECO:0000256" key="4">
    <source>
        <dbReference type="ARBA" id="ARBA00022475"/>
    </source>
</evidence>
<evidence type="ECO:0000256" key="8">
    <source>
        <dbReference type="ARBA" id="ARBA00023136"/>
    </source>
</evidence>
<accession>A0A7H9BPI0</accession>
<dbReference type="KEGG" id="chiz:HQ393_13940"/>
<evidence type="ECO:0000256" key="2">
    <source>
        <dbReference type="ARBA" id="ARBA00009477"/>
    </source>
</evidence>
<keyword evidence="6" id="KW-0812">Transmembrane</keyword>
<dbReference type="InterPro" id="IPR058781">
    <property type="entry name" value="HH_AprE-like"/>
</dbReference>
<comment type="subcellular location">
    <subcellularLocation>
        <location evidence="1 9">Cell inner membrane</location>
        <topology evidence="1 9">Single-pass membrane protein</topology>
    </subcellularLocation>
</comment>
<keyword evidence="4 9" id="KW-1003">Cell membrane</keyword>
<organism evidence="12 13">
    <name type="scientific">Chitinibacter bivalviorum</name>
    <dbReference type="NCBI Taxonomy" id="2739434"/>
    <lineage>
        <taxon>Bacteria</taxon>
        <taxon>Pseudomonadati</taxon>
        <taxon>Pseudomonadota</taxon>
        <taxon>Betaproteobacteria</taxon>
        <taxon>Neisseriales</taxon>
        <taxon>Chitinibacteraceae</taxon>
        <taxon>Chitinibacter</taxon>
    </lineage>
</organism>
<evidence type="ECO:0000259" key="11">
    <source>
        <dbReference type="Pfam" id="PF26002"/>
    </source>
</evidence>
<dbReference type="RefSeq" id="WP_179355750.1">
    <property type="nucleotide sequence ID" value="NZ_CP058627.1"/>
</dbReference>
<keyword evidence="5 9" id="KW-0997">Cell inner membrane</keyword>
<keyword evidence="3 9" id="KW-0813">Transport</keyword>